<organism evidence="1">
    <name type="scientific">Burkholderia stagnalis</name>
    <dbReference type="NCBI Taxonomy" id="1503054"/>
    <lineage>
        <taxon>Bacteria</taxon>
        <taxon>Pseudomonadati</taxon>
        <taxon>Pseudomonadota</taxon>
        <taxon>Betaproteobacteria</taxon>
        <taxon>Burkholderiales</taxon>
        <taxon>Burkholderiaceae</taxon>
        <taxon>Burkholderia</taxon>
        <taxon>Burkholderia cepacia complex</taxon>
    </lineage>
</organism>
<reference evidence="1 2" key="1">
    <citation type="submission" date="2015-11" db="EMBL/GenBank/DDBJ databases">
        <title>Expanding the genomic diversity of Burkholderia species for the development of highly accurate diagnostics.</title>
        <authorList>
            <person name="Sahl J."/>
            <person name="Keim P."/>
            <person name="Wagner D."/>
        </authorList>
    </citation>
    <scope>NUCLEOTIDE SEQUENCE [LARGE SCALE GENOMIC DNA]</scope>
    <source>
        <strain evidence="1 2">MSMB1960WGS</strain>
    </source>
</reference>
<evidence type="ECO:0000313" key="1">
    <source>
        <dbReference type="EMBL" id="KWA59579.1"/>
    </source>
</evidence>
<dbReference type="Proteomes" id="UP000068603">
    <property type="component" value="Unassembled WGS sequence"/>
</dbReference>
<accession>A0A107A2U3</accession>
<dbReference type="AlphaFoldDB" id="A0A107A2U3"/>
<gene>
    <name evidence="1" type="ORF">WT44_18610</name>
</gene>
<sequence length="148" mass="16336">MRLIGYHATRSGHRASLSAGLRQTTAGWDPASGGELGYGFYVIADLAKPQALYRDGYGAATAVQPQEGVDIWEVWCDSDLDTLAARAVPALRQGSRITSDLCEDYDWLSHANERPPVRIKFNPRAYSHLTVKLSETLSRPEAERRAFG</sequence>
<name>A0A107A2U3_9BURK</name>
<protein>
    <submittedName>
        <fullName evidence="1">Uncharacterized protein</fullName>
    </submittedName>
</protein>
<evidence type="ECO:0000313" key="2">
    <source>
        <dbReference type="Proteomes" id="UP000068603"/>
    </source>
</evidence>
<dbReference type="EMBL" id="LPHB01000053">
    <property type="protein sequence ID" value="KWA59579.1"/>
    <property type="molecule type" value="Genomic_DNA"/>
</dbReference>
<dbReference type="RefSeq" id="WP_060148367.1">
    <property type="nucleotide sequence ID" value="NZ_LPGD01000015.1"/>
</dbReference>
<comment type="caution">
    <text evidence="1">The sequence shown here is derived from an EMBL/GenBank/DDBJ whole genome shotgun (WGS) entry which is preliminary data.</text>
</comment>
<proteinExistence type="predicted"/>